<dbReference type="GeneID" id="5981043"/>
<dbReference type="EMBL" id="CH445353">
    <property type="protein sequence ID" value="EAT78544.1"/>
    <property type="molecule type" value="Genomic_DNA"/>
</dbReference>
<reference evidence="3" key="1">
    <citation type="journal article" date="2007" name="Plant Cell">
        <title>Dothideomycete-plant interactions illuminated by genome sequencing and EST analysis of the wheat pathogen Stagonospora nodorum.</title>
        <authorList>
            <person name="Hane J.K."/>
            <person name="Lowe R.G."/>
            <person name="Solomon P.S."/>
            <person name="Tan K.C."/>
            <person name="Schoch C.L."/>
            <person name="Spatafora J.W."/>
            <person name="Crous P.W."/>
            <person name="Kodira C."/>
            <person name="Birren B.W."/>
            <person name="Galagan J.E."/>
            <person name="Torriani S.F."/>
            <person name="McDonald B.A."/>
            <person name="Oliver R.P."/>
        </authorList>
    </citation>
    <scope>NUCLEOTIDE SEQUENCE [LARGE SCALE GENOMIC DNA]</scope>
    <source>
        <strain evidence="3">SN15 / ATCC MYA-4574 / FGSC 10173</strain>
    </source>
</reference>
<dbReference type="AlphaFoldDB" id="Q0U2P5"/>
<dbReference type="VEuPathDB" id="FungiDB:JI435_308030"/>
<evidence type="ECO:0000256" key="1">
    <source>
        <dbReference type="SAM" id="MobiDB-lite"/>
    </source>
</evidence>
<organism evidence="2 3">
    <name type="scientific">Phaeosphaeria nodorum (strain SN15 / ATCC MYA-4574 / FGSC 10173)</name>
    <name type="common">Glume blotch fungus</name>
    <name type="synonym">Parastagonospora nodorum</name>
    <dbReference type="NCBI Taxonomy" id="321614"/>
    <lineage>
        <taxon>Eukaryota</taxon>
        <taxon>Fungi</taxon>
        <taxon>Dikarya</taxon>
        <taxon>Ascomycota</taxon>
        <taxon>Pezizomycotina</taxon>
        <taxon>Dothideomycetes</taxon>
        <taxon>Pleosporomycetidae</taxon>
        <taxon>Pleosporales</taxon>
        <taxon>Pleosporineae</taxon>
        <taxon>Phaeosphaeriaceae</taxon>
        <taxon>Parastagonospora</taxon>
    </lineage>
</organism>
<dbReference type="HOGENOM" id="CLU_1278022_0_0_1"/>
<dbReference type="OMA" id="TNTCERR"/>
<protein>
    <submittedName>
        <fullName evidence="2">Uncharacterized protein</fullName>
    </submittedName>
</protein>
<proteinExistence type="predicted"/>
<dbReference type="Proteomes" id="UP000001055">
    <property type="component" value="Unassembled WGS sequence"/>
</dbReference>
<evidence type="ECO:0000313" key="2">
    <source>
        <dbReference type="EMBL" id="EAT78544.1"/>
    </source>
</evidence>
<dbReference type="eggNOG" id="ENOG502TDDI">
    <property type="taxonomic scope" value="Eukaryota"/>
</dbReference>
<feature type="region of interest" description="Disordered" evidence="1">
    <location>
        <begin position="1"/>
        <end position="65"/>
    </location>
</feature>
<dbReference type="InParanoid" id="Q0U2P5"/>
<name>Q0U2P5_PHANO</name>
<gene>
    <name evidence="2" type="ORF">SNOG_13919</name>
</gene>
<dbReference type="KEGG" id="pno:SNOG_13919"/>
<dbReference type="RefSeq" id="XP_001804120.1">
    <property type="nucleotide sequence ID" value="XM_001804068.1"/>
</dbReference>
<accession>Q0U2P5</accession>
<evidence type="ECO:0000313" key="3">
    <source>
        <dbReference type="Proteomes" id="UP000001055"/>
    </source>
</evidence>
<sequence length="216" mass="22180">MLSSSTTESSSPSAPSTTPSPSASEVVSSSAVSSSPSEPSTTPSPSASEIVSSSAVSSSAPAPTPTIGNPGFDAFAPGVAPSPWVLSGAASIASDTVFPKQSRPNVCLFRIPTGRTGAISQMVDNLDSTKSYRIVFYHLKFDTPPANACTIRTTMGGSEISLVALQPPRNDGVFAKIVSNPFQPSASSLRLEITISCTAGQLNRSLIDDVSIEEVL</sequence>